<evidence type="ECO:0000313" key="3">
    <source>
        <dbReference type="Proteomes" id="UP000219994"/>
    </source>
</evidence>
<keyword evidence="2" id="KW-0238">DNA-binding</keyword>
<accession>A0A2A6FNB5</accession>
<dbReference type="Pfam" id="PF06114">
    <property type="entry name" value="Peptidase_M78"/>
    <property type="match status" value="1"/>
</dbReference>
<gene>
    <name evidence="2" type="ORF">B5766_13100</name>
</gene>
<dbReference type="Gene3D" id="1.10.10.2910">
    <property type="match status" value="1"/>
</dbReference>
<dbReference type="Proteomes" id="UP000219994">
    <property type="component" value="Unassembled WGS sequence"/>
</dbReference>
<reference evidence="3" key="1">
    <citation type="submission" date="2017-03" db="EMBL/GenBank/DDBJ databases">
        <authorList>
            <person name="Lund M.B."/>
        </authorList>
    </citation>
    <scope>NUCLEOTIDE SEQUENCE [LARGE SCALE GENOMIC DNA]</scope>
</reference>
<evidence type="ECO:0000259" key="1">
    <source>
        <dbReference type="Pfam" id="PF06114"/>
    </source>
</evidence>
<dbReference type="InterPro" id="IPR010359">
    <property type="entry name" value="IrrE_HExxH"/>
</dbReference>
<organism evidence="2 3">
    <name type="scientific">Candidatus Lumbricidiphila eiseniae</name>
    <dbReference type="NCBI Taxonomy" id="1969409"/>
    <lineage>
        <taxon>Bacteria</taxon>
        <taxon>Bacillati</taxon>
        <taxon>Actinomycetota</taxon>
        <taxon>Actinomycetes</taxon>
        <taxon>Micrococcales</taxon>
        <taxon>Microbacteriaceae</taxon>
        <taxon>Candidatus Lumbricidiphila</taxon>
    </lineage>
</organism>
<protein>
    <submittedName>
        <fullName evidence="2">DNA-binding protein</fullName>
    </submittedName>
</protein>
<dbReference type="PANTHER" id="PTHR43236:SF2">
    <property type="entry name" value="BLL0069 PROTEIN"/>
    <property type="match status" value="1"/>
</dbReference>
<dbReference type="InterPro" id="IPR052345">
    <property type="entry name" value="Rad_response_metalloprotease"/>
</dbReference>
<name>A0A2A6FNB5_9MICO</name>
<evidence type="ECO:0000313" key="2">
    <source>
        <dbReference type="EMBL" id="PDQ34170.1"/>
    </source>
</evidence>
<dbReference type="AlphaFoldDB" id="A0A2A6FNB5"/>
<comment type="caution">
    <text evidence="2">The sequence shown here is derived from an EMBL/GenBank/DDBJ whole genome shotgun (WGS) entry which is preliminary data.</text>
</comment>
<dbReference type="EMBL" id="NAEP01000069">
    <property type="protein sequence ID" value="PDQ34170.1"/>
    <property type="molecule type" value="Genomic_DNA"/>
</dbReference>
<proteinExistence type="predicted"/>
<dbReference type="GO" id="GO:0003677">
    <property type="term" value="F:DNA binding"/>
    <property type="evidence" value="ECO:0007669"/>
    <property type="project" value="UniProtKB-KW"/>
</dbReference>
<dbReference type="PANTHER" id="PTHR43236">
    <property type="entry name" value="ANTITOXIN HIGA1"/>
    <property type="match status" value="1"/>
</dbReference>
<sequence length="383" mass="43406">MVVRVPVSPDLLNWAVERVGWTDEELRDKAPKFPQWVAGNALPTFKQLEEFAHKTHAPVGYLFLPEPPEEQIPIPDFRTVGNTGVRRASPDLIDTIHAAQMRQDWYRKFAMSRDYERLDFVGSVTIDHSVVTVAQSIRDALDFDLNSRETFTNYEGALRQLIDSIQDLGVLVMVSGIVGNNAHRALNPDEFRGFAITDDFAPLIFVNGADTKAAQIFTMIHELAHIYLGESAISDALMAGDVTHDHELWCNKVAAEVLVPLVSLRTTYRNDASLDELKRLARVYGVSTLVILKRIYDTGYLTWDAYRDRYDAELDRVRRVMRESKAKGGDFYLTQPIRLGRHFMRAVIIDTLEGRTLHREAYGLLGTAKHETFTRMASRLGVA</sequence>
<feature type="domain" description="IrrE N-terminal-like" evidence="1">
    <location>
        <begin position="190"/>
        <end position="295"/>
    </location>
</feature>